<evidence type="ECO:0000313" key="11">
    <source>
        <dbReference type="Proteomes" id="UP000005113"/>
    </source>
</evidence>
<dbReference type="HAMAP" id="MF_00972">
    <property type="entry name" value="tRNA_aden_deaminase"/>
    <property type="match status" value="1"/>
</dbReference>
<keyword evidence="3 8" id="KW-0819">tRNA processing</keyword>
<dbReference type="GO" id="GO:0052717">
    <property type="term" value="F:tRNA-specific adenosine-34 deaminase activity"/>
    <property type="evidence" value="ECO:0007669"/>
    <property type="project" value="UniProtKB-UniRule"/>
</dbReference>
<dbReference type="InterPro" id="IPR058535">
    <property type="entry name" value="MafB19-deam"/>
</dbReference>
<dbReference type="GO" id="GO:0002100">
    <property type="term" value="P:tRNA wobble adenosine to inosine editing"/>
    <property type="evidence" value="ECO:0007669"/>
    <property type="project" value="UniProtKB-UniRule"/>
</dbReference>
<name>J0NZW6_9BACT</name>
<gene>
    <name evidence="8" type="primary">tadA</name>
    <name evidence="10" type="ORF">SapgrDRAFT_1363</name>
</gene>
<evidence type="ECO:0000259" key="9">
    <source>
        <dbReference type="PROSITE" id="PS51747"/>
    </source>
</evidence>
<evidence type="ECO:0000313" key="10">
    <source>
        <dbReference type="EMBL" id="EJF53079.1"/>
    </source>
</evidence>
<dbReference type="RefSeq" id="WP_002658478.1">
    <property type="nucleotide sequence ID" value="NZ_JH719942.1"/>
</dbReference>
<dbReference type="GO" id="GO:0008270">
    <property type="term" value="F:zinc ion binding"/>
    <property type="evidence" value="ECO:0007669"/>
    <property type="project" value="UniProtKB-UniRule"/>
</dbReference>
<dbReference type="PROSITE" id="PS51747">
    <property type="entry name" value="CYT_DCMP_DEAMINASES_2"/>
    <property type="match status" value="1"/>
</dbReference>
<comment type="similarity">
    <text evidence="1">Belongs to the cytidine and deoxycytidylate deaminase family. ADAT2 subfamily.</text>
</comment>
<dbReference type="AlphaFoldDB" id="J0NZW6"/>
<dbReference type="EMBL" id="JH719942">
    <property type="protein sequence ID" value="EJF53079.1"/>
    <property type="molecule type" value="Genomic_DNA"/>
</dbReference>
<evidence type="ECO:0000256" key="5">
    <source>
        <dbReference type="ARBA" id="ARBA00022801"/>
    </source>
</evidence>
<dbReference type="InterPro" id="IPR002125">
    <property type="entry name" value="CMP_dCMP_dom"/>
</dbReference>
<dbReference type="PANTHER" id="PTHR11079:SF202">
    <property type="entry name" value="TRNA-SPECIFIC ADENOSINE DEAMINASE"/>
    <property type="match status" value="1"/>
</dbReference>
<keyword evidence="5 8" id="KW-0378">Hydrolase</keyword>
<feature type="active site" description="Proton donor" evidence="8">
    <location>
        <position position="59"/>
    </location>
</feature>
<dbReference type="HOGENOM" id="CLU_025810_3_2_10"/>
<keyword evidence="6 8" id="KW-0862">Zinc</keyword>
<evidence type="ECO:0000256" key="1">
    <source>
        <dbReference type="ARBA" id="ARBA00010669"/>
    </source>
</evidence>
<reference evidence="11" key="1">
    <citation type="journal article" date="2012" name="Stand. Genomic Sci.">
        <title>Permanent draft genome sequence of the gliding predator Saprospira grandis strain Sa g1 (= HR1).</title>
        <authorList>
            <person name="Mavromatis K."/>
            <person name="Chertkov O."/>
            <person name="Lapidus A."/>
            <person name="Nolan M."/>
            <person name="Lucas S."/>
            <person name="Tice H."/>
            <person name="Del Rio T.G."/>
            <person name="Cheng J.F."/>
            <person name="Han C."/>
            <person name="Tapia R."/>
            <person name="Bruce D."/>
            <person name="Goodwin L.A."/>
            <person name="Pitluck S."/>
            <person name="Huntemann M."/>
            <person name="Liolios K."/>
            <person name="Pagani I."/>
            <person name="Ivanova N."/>
            <person name="Mikhailova N."/>
            <person name="Pati A."/>
            <person name="Chen A."/>
            <person name="Palaniappan K."/>
            <person name="Land M."/>
            <person name="Brambilla E.M."/>
            <person name="Rohde M."/>
            <person name="Spring S."/>
            <person name="Goker M."/>
            <person name="Detter J.C."/>
            <person name="Bristow J."/>
            <person name="Eisen J.A."/>
            <person name="Markowitz V."/>
            <person name="Hugenholtz P."/>
            <person name="Kyrpides N.C."/>
            <person name="Klenk H.P."/>
            <person name="Woyke T."/>
        </authorList>
    </citation>
    <scope>NUCLEOTIDE SEQUENCE [LARGE SCALE GENOMIC DNA]</scope>
    <source>
        <strain evidence="11">DSM 2844</strain>
    </source>
</reference>
<evidence type="ECO:0000256" key="4">
    <source>
        <dbReference type="ARBA" id="ARBA00022723"/>
    </source>
</evidence>
<feature type="binding site" evidence="8">
    <location>
        <position position="90"/>
    </location>
    <ligand>
        <name>Zn(2+)</name>
        <dbReference type="ChEBI" id="CHEBI:29105"/>
        <note>catalytic</note>
    </ligand>
</feature>
<dbReference type="SUPFAM" id="SSF53927">
    <property type="entry name" value="Cytidine deaminase-like"/>
    <property type="match status" value="1"/>
</dbReference>
<dbReference type="OrthoDB" id="9802676at2"/>
<evidence type="ECO:0000256" key="8">
    <source>
        <dbReference type="HAMAP-Rule" id="MF_00972"/>
    </source>
</evidence>
<evidence type="ECO:0000256" key="7">
    <source>
        <dbReference type="ARBA" id="ARBA00048045"/>
    </source>
</evidence>
<comment type="catalytic activity">
    <reaction evidence="7 8">
        <text>adenosine(34) in tRNA + H2O + H(+) = inosine(34) in tRNA + NH4(+)</text>
        <dbReference type="Rhea" id="RHEA:43168"/>
        <dbReference type="Rhea" id="RHEA-COMP:10373"/>
        <dbReference type="Rhea" id="RHEA-COMP:10374"/>
        <dbReference type="ChEBI" id="CHEBI:15377"/>
        <dbReference type="ChEBI" id="CHEBI:15378"/>
        <dbReference type="ChEBI" id="CHEBI:28938"/>
        <dbReference type="ChEBI" id="CHEBI:74411"/>
        <dbReference type="ChEBI" id="CHEBI:82852"/>
        <dbReference type="EC" id="3.5.4.33"/>
    </reaction>
</comment>
<dbReference type="EC" id="3.5.4.33" evidence="8"/>
<feature type="binding site" evidence="8">
    <location>
        <position position="87"/>
    </location>
    <ligand>
        <name>Zn(2+)</name>
        <dbReference type="ChEBI" id="CHEBI:29105"/>
        <note>catalytic</note>
    </ligand>
</feature>
<proteinExistence type="inferred from homology"/>
<sequence length="148" mass="16240">MDFNVFSDEFFMRQALLEAQKAFELDEVPVGAVLVTQNQILARAHNRTEALTDISAHAEILAITAAAQALDSKYLPKATLYVTLEPCLMCAGALAWAQIGRVVYAAADPKRGFLALAPKALHPKTKLEQGPLAEEAQALLQSFFKRKR</sequence>
<evidence type="ECO:0000256" key="6">
    <source>
        <dbReference type="ARBA" id="ARBA00022833"/>
    </source>
</evidence>
<accession>J0NZW6</accession>
<dbReference type="InterPro" id="IPR016192">
    <property type="entry name" value="APOBEC/CMP_deaminase_Zn-bd"/>
</dbReference>
<dbReference type="Proteomes" id="UP000005113">
    <property type="component" value="Unassembled WGS sequence"/>
</dbReference>
<dbReference type="CDD" id="cd01285">
    <property type="entry name" value="nucleoside_deaminase"/>
    <property type="match status" value="1"/>
</dbReference>
<feature type="binding site" evidence="8">
    <location>
        <position position="57"/>
    </location>
    <ligand>
        <name>Zn(2+)</name>
        <dbReference type="ChEBI" id="CHEBI:29105"/>
        <note>catalytic</note>
    </ligand>
</feature>
<dbReference type="PROSITE" id="PS00903">
    <property type="entry name" value="CYT_DCMP_DEAMINASES_1"/>
    <property type="match status" value="1"/>
</dbReference>
<dbReference type="Pfam" id="PF14437">
    <property type="entry name" value="MafB19-deam"/>
    <property type="match status" value="1"/>
</dbReference>
<comment type="subunit">
    <text evidence="2 8">Homodimer.</text>
</comment>
<dbReference type="InterPro" id="IPR028883">
    <property type="entry name" value="tRNA_aden_deaminase"/>
</dbReference>
<protein>
    <recommendedName>
        <fullName evidence="8">tRNA-specific adenosine deaminase</fullName>
        <ecNumber evidence="8">3.5.4.33</ecNumber>
    </recommendedName>
</protein>
<dbReference type="Gene3D" id="3.40.140.10">
    <property type="entry name" value="Cytidine Deaminase, domain 2"/>
    <property type="match status" value="1"/>
</dbReference>
<evidence type="ECO:0000256" key="2">
    <source>
        <dbReference type="ARBA" id="ARBA00011738"/>
    </source>
</evidence>
<dbReference type="InterPro" id="IPR016193">
    <property type="entry name" value="Cytidine_deaminase-like"/>
</dbReference>
<comment type="cofactor">
    <cofactor evidence="8">
        <name>Zn(2+)</name>
        <dbReference type="ChEBI" id="CHEBI:29105"/>
    </cofactor>
    <text evidence="8">Binds 1 zinc ion per subunit.</text>
</comment>
<comment type="function">
    <text evidence="8">Catalyzes the deamination of adenosine to inosine at the wobble position 34 of tRNA(Arg2).</text>
</comment>
<feature type="domain" description="CMP/dCMP-type deaminase" evidence="9">
    <location>
        <begin position="6"/>
        <end position="116"/>
    </location>
</feature>
<evidence type="ECO:0000256" key="3">
    <source>
        <dbReference type="ARBA" id="ARBA00022694"/>
    </source>
</evidence>
<organism evidence="10 11">
    <name type="scientific">Saprospira grandis DSM 2844</name>
    <dbReference type="NCBI Taxonomy" id="694433"/>
    <lineage>
        <taxon>Bacteria</taxon>
        <taxon>Pseudomonadati</taxon>
        <taxon>Bacteroidota</taxon>
        <taxon>Saprospiria</taxon>
        <taxon>Saprospirales</taxon>
        <taxon>Saprospiraceae</taxon>
        <taxon>Saprospira</taxon>
    </lineage>
</organism>
<dbReference type="PANTHER" id="PTHR11079">
    <property type="entry name" value="CYTOSINE DEAMINASE FAMILY MEMBER"/>
    <property type="match status" value="1"/>
</dbReference>
<keyword evidence="4 8" id="KW-0479">Metal-binding</keyword>